<dbReference type="InterPro" id="IPR003660">
    <property type="entry name" value="HAMP_dom"/>
</dbReference>
<keyword evidence="7 14" id="KW-0418">Kinase</keyword>
<evidence type="ECO:0000256" key="8">
    <source>
        <dbReference type="ARBA" id="ARBA00022989"/>
    </source>
</evidence>
<evidence type="ECO:0000256" key="3">
    <source>
        <dbReference type="ARBA" id="ARBA00012438"/>
    </source>
</evidence>
<dbReference type="SUPFAM" id="SSF158472">
    <property type="entry name" value="HAMP domain-like"/>
    <property type="match status" value="1"/>
</dbReference>
<evidence type="ECO:0000259" key="13">
    <source>
        <dbReference type="PROSITE" id="PS50885"/>
    </source>
</evidence>
<dbReference type="EMBL" id="JAGSOH010000049">
    <property type="protein sequence ID" value="MBR7828123.1"/>
    <property type="molecule type" value="Genomic_DNA"/>
</dbReference>
<dbReference type="InterPro" id="IPR036890">
    <property type="entry name" value="HATPase_C_sf"/>
</dbReference>
<proteinExistence type="predicted"/>
<keyword evidence="10 11" id="KW-0472">Membrane</keyword>
<feature type="domain" description="HAMP" evidence="13">
    <location>
        <begin position="216"/>
        <end position="273"/>
    </location>
</feature>
<evidence type="ECO:0000256" key="1">
    <source>
        <dbReference type="ARBA" id="ARBA00000085"/>
    </source>
</evidence>
<dbReference type="InterPro" id="IPR003661">
    <property type="entry name" value="HisK_dim/P_dom"/>
</dbReference>
<gene>
    <name evidence="14" type="ORF">KDK95_17530</name>
</gene>
<dbReference type="GO" id="GO:0005886">
    <property type="term" value="C:plasma membrane"/>
    <property type="evidence" value="ECO:0007669"/>
    <property type="project" value="UniProtKB-SubCell"/>
</dbReference>
<dbReference type="Gene3D" id="3.30.565.10">
    <property type="entry name" value="Histidine kinase-like ATPase, C-terminal domain"/>
    <property type="match status" value="1"/>
</dbReference>
<dbReference type="Pfam" id="PF00512">
    <property type="entry name" value="HisKA"/>
    <property type="match status" value="1"/>
</dbReference>
<dbReference type="PANTHER" id="PTHR45436">
    <property type="entry name" value="SENSOR HISTIDINE KINASE YKOH"/>
    <property type="match status" value="1"/>
</dbReference>
<keyword evidence="9" id="KW-0902">Two-component regulatory system</keyword>
<accession>A0A941ECV3</accession>
<comment type="subcellular location">
    <subcellularLocation>
        <location evidence="2">Cell membrane</location>
    </subcellularLocation>
</comment>
<dbReference type="SMART" id="SM00304">
    <property type="entry name" value="HAMP"/>
    <property type="match status" value="1"/>
</dbReference>
<reference evidence="14" key="1">
    <citation type="submission" date="2021-04" db="EMBL/GenBank/DDBJ databases">
        <title>Genome based classification of Actinospica acidithermotolerans sp. nov., an actinobacterium isolated from an Indonesian hot spring.</title>
        <authorList>
            <person name="Kusuma A.B."/>
            <person name="Putra K.E."/>
            <person name="Nafisah S."/>
            <person name="Loh J."/>
            <person name="Nouioui I."/>
            <person name="Goodfellow M."/>
        </authorList>
    </citation>
    <scope>NUCLEOTIDE SEQUENCE</scope>
    <source>
        <strain evidence="14">MGRD01-02</strain>
    </source>
</reference>
<dbReference type="CDD" id="cd06225">
    <property type="entry name" value="HAMP"/>
    <property type="match status" value="1"/>
</dbReference>
<evidence type="ECO:0000256" key="5">
    <source>
        <dbReference type="ARBA" id="ARBA00022679"/>
    </source>
</evidence>
<evidence type="ECO:0000256" key="2">
    <source>
        <dbReference type="ARBA" id="ARBA00004236"/>
    </source>
</evidence>
<dbReference type="InterPro" id="IPR050428">
    <property type="entry name" value="TCS_sensor_his_kinase"/>
</dbReference>
<dbReference type="InterPro" id="IPR004358">
    <property type="entry name" value="Sig_transdc_His_kin-like_C"/>
</dbReference>
<dbReference type="Gene3D" id="6.10.340.10">
    <property type="match status" value="1"/>
</dbReference>
<keyword evidence="15" id="KW-1185">Reference proteome</keyword>
<evidence type="ECO:0000259" key="12">
    <source>
        <dbReference type="PROSITE" id="PS50109"/>
    </source>
</evidence>
<dbReference type="InterPro" id="IPR005467">
    <property type="entry name" value="His_kinase_dom"/>
</dbReference>
<keyword evidence="5" id="KW-0808">Transferase</keyword>
<dbReference type="SMART" id="SM00388">
    <property type="entry name" value="HisKA"/>
    <property type="match status" value="1"/>
</dbReference>
<keyword evidence="4" id="KW-0597">Phosphoprotein</keyword>
<dbReference type="InterPro" id="IPR003594">
    <property type="entry name" value="HATPase_dom"/>
</dbReference>
<evidence type="ECO:0000256" key="9">
    <source>
        <dbReference type="ARBA" id="ARBA00023012"/>
    </source>
</evidence>
<evidence type="ECO:0000313" key="14">
    <source>
        <dbReference type="EMBL" id="MBR7828123.1"/>
    </source>
</evidence>
<dbReference type="Gene3D" id="1.10.287.130">
    <property type="match status" value="1"/>
</dbReference>
<dbReference type="PROSITE" id="PS50109">
    <property type="entry name" value="HIS_KIN"/>
    <property type="match status" value="1"/>
</dbReference>
<evidence type="ECO:0000256" key="11">
    <source>
        <dbReference type="SAM" id="Phobius"/>
    </source>
</evidence>
<dbReference type="PROSITE" id="PS50885">
    <property type="entry name" value="HAMP"/>
    <property type="match status" value="1"/>
</dbReference>
<dbReference type="GO" id="GO:0000155">
    <property type="term" value="F:phosphorelay sensor kinase activity"/>
    <property type="evidence" value="ECO:0007669"/>
    <property type="project" value="InterPro"/>
</dbReference>
<comment type="catalytic activity">
    <reaction evidence="1">
        <text>ATP + protein L-histidine = ADP + protein N-phospho-L-histidine.</text>
        <dbReference type="EC" id="2.7.13.3"/>
    </reaction>
</comment>
<dbReference type="InterPro" id="IPR036097">
    <property type="entry name" value="HisK_dim/P_sf"/>
</dbReference>
<feature type="transmembrane region" description="Helical" evidence="11">
    <location>
        <begin position="21"/>
        <end position="44"/>
    </location>
</feature>
<evidence type="ECO:0000256" key="4">
    <source>
        <dbReference type="ARBA" id="ARBA00022553"/>
    </source>
</evidence>
<dbReference type="PANTHER" id="PTHR45436:SF5">
    <property type="entry name" value="SENSOR HISTIDINE KINASE TRCS"/>
    <property type="match status" value="1"/>
</dbReference>
<dbReference type="EC" id="2.7.13.3" evidence="3"/>
<feature type="domain" description="Histidine kinase" evidence="12">
    <location>
        <begin position="281"/>
        <end position="489"/>
    </location>
</feature>
<dbReference type="RefSeq" id="WP_212519262.1">
    <property type="nucleotide sequence ID" value="NZ_JAGSOH010000049.1"/>
</dbReference>
<dbReference type="PRINTS" id="PR00344">
    <property type="entry name" value="BCTRLSENSOR"/>
</dbReference>
<evidence type="ECO:0000256" key="6">
    <source>
        <dbReference type="ARBA" id="ARBA00022692"/>
    </source>
</evidence>
<dbReference type="Pfam" id="PF02518">
    <property type="entry name" value="HATPase_c"/>
    <property type="match status" value="1"/>
</dbReference>
<dbReference type="SMART" id="SM00387">
    <property type="entry name" value="HATPase_c"/>
    <property type="match status" value="1"/>
</dbReference>
<dbReference type="Proteomes" id="UP000676325">
    <property type="component" value="Unassembled WGS sequence"/>
</dbReference>
<sequence>MRSRLRQGEWRWGKRKLRTRMIIAAAVAVSVGIAACVVFGYVAVRTELLANMDAQLARQATGLSAMAKYQNKAKPGGTKGKSGTNSPAAQRAYEIAYGHRFGDSVGISQFVYANGRTVPAQSPTVMNQGNSSTIPLIPDDLQVAAGNSADGYRTVQLNGVAARVYTMHIGGTREAVMVALPLSGIDTELKQLELRLGLGGVGAIFLAALLGWWVTRTALRPVAQLTTAAERIAREPRELAHRIDLGKRSDEDELGRLAVSFNAMLAAVQDAAMKQRQLVADASHELRTPLTSLRMNAEVLDKFDRLDDVDRKRVIDSLLTGIDELTGLVADTMELARGEEPEAVITQVRWDELTNRVVDRASLHWPETEFRVFTEPCTVRGVPERLERAVGNLINNAAKFSGGAGLVELRLAAHGVLTVRDHGPGIPEEDLPHVFNRFYRSAEMRDRPGSGLGLAIVAQVAESHGGKVTARNAQPGPGALFTLEIPTVGGAV</sequence>
<dbReference type="Pfam" id="PF00672">
    <property type="entry name" value="HAMP"/>
    <property type="match status" value="1"/>
</dbReference>
<evidence type="ECO:0000256" key="7">
    <source>
        <dbReference type="ARBA" id="ARBA00022777"/>
    </source>
</evidence>
<dbReference type="CDD" id="cd00075">
    <property type="entry name" value="HATPase"/>
    <property type="match status" value="1"/>
</dbReference>
<dbReference type="SUPFAM" id="SSF55874">
    <property type="entry name" value="ATPase domain of HSP90 chaperone/DNA topoisomerase II/histidine kinase"/>
    <property type="match status" value="1"/>
</dbReference>
<evidence type="ECO:0000256" key="10">
    <source>
        <dbReference type="ARBA" id="ARBA00023136"/>
    </source>
</evidence>
<protein>
    <recommendedName>
        <fullName evidence="3">histidine kinase</fullName>
        <ecNumber evidence="3">2.7.13.3</ecNumber>
    </recommendedName>
</protein>
<keyword evidence="6 11" id="KW-0812">Transmembrane</keyword>
<keyword evidence="8 11" id="KW-1133">Transmembrane helix</keyword>
<comment type="caution">
    <text evidence="14">The sequence shown here is derived from an EMBL/GenBank/DDBJ whole genome shotgun (WGS) entry which is preliminary data.</text>
</comment>
<name>A0A941ECV3_9ACTN</name>
<organism evidence="14 15">
    <name type="scientific">Actinospica acidithermotolerans</name>
    <dbReference type="NCBI Taxonomy" id="2828514"/>
    <lineage>
        <taxon>Bacteria</taxon>
        <taxon>Bacillati</taxon>
        <taxon>Actinomycetota</taxon>
        <taxon>Actinomycetes</taxon>
        <taxon>Catenulisporales</taxon>
        <taxon>Actinospicaceae</taxon>
        <taxon>Actinospica</taxon>
    </lineage>
</organism>
<dbReference type="AlphaFoldDB" id="A0A941ECV3"/>
<dbReference type="CDD" id="cd00082">
    <property type="entry name" value="HisKA"/>
    <property type="match status" value="1"/>
</dbReference>
<evidence type="ECO:0000313" key="15">
    <source>
        <dbReference type="Proteomes" id="UP000676325"/>
    </source>
</evidence>
<dbReference type="SUPFAM" id="SSF47384">
    <property type="entry name" value="Homodimeric domain of signal transducing histidine kinase"/>
    <property type="match status" value="1"/>
</dbReference>